<dbReference type="FunCoup" id="A0A6P8P6E1">
    <property type="interactions" value="1"/>
</dbReference>
<evidence type="ECO:0000256" key="1">
    <source>
        <dbReference type="ARBA" id="ARBA00004613"/>
    </source>
</evidence>
<gene>
    <name evidence="6" type="primary">LOC117345869</name>
</gene>
<dbReference type="InterPro" id="IPR016054">
    <property type="entry name" value="LY6_UPA_recep-like"/>
</dbReference>
<keyword evidence="5" id="KW-1185">Reference proteome</keyword>
<evidence type="ECO:0000256" key="2">
    <source>
        <dbReference type="ARBA" id="ARBA00022525"/>
    </source>
</evidence>
<evidence type="ECO:0000313" key="6">
    <source>
        <dbReference type="RefSeq" id="XP_033771026.1"/>
    </source>
</evidence>
<reference evidence="6" key="1">
    <citation type="submission" date="2025-08" db="UniProtKB">
        <authorList>
            <consortium name="RefSeq"/>
        </authorList>
    </citation>
    <scope>IDENTIFICATION</scope>
</reference>
<evidence type="ECO:0000259" key="4">
    <source>
        <dbReference type="SMART" id="SM00134"/>
    </source>
</evidence>
<accession>A0A6P8P6E1</accession>
<feature type="domain" description="UPAR/Ly6" evidence="4">
    <location>
        <begin position="120"/>
        <end position="204"/>
    </location>
</feature>
<dbReference type="GO" id="GO:0019834">
    <property type="term" value="F:phospholipase A2 inhibitor activity"/>
    <property type="evidence" value="ECO:0007669"/>
    <property type="project" value="UniProtKB-KW"/>
</dbReference>
<proteinExistence type="predicted"/>
<sequence length="220" mass="23459">MRAVLTSLCILSALIAPGASLLCQQCTDLQHNNCSTSAPVQCHSSQTHCVSILRQTILSVGGPKMMSIIKSCGTKKDCDLTTSTNAGSFQMITSSKCCNTDNCNPPQINIPLKETNPNGLYCMSCYSGSIDTCDKKENTTCVGGEDRCIQYGVTIKSGGQDMKIAVHGCATRNMCDTQARAAYYGSSFEVKGFQCSSGTRPQLGLFLSALTGLLLMKLFS</sequence>
<protein>
    <submittedName>
        <fullName evidence="6">Phospholipase A2 inhibitor and Ly6/PLAUR domain-containing protein-like</fullName>
    </submittedName>
</protein>
<feature type="chain" id="PRO_5027686622" evidence="3">
    <location>
        <begin position="21"/>
        <end position="220"/>
    </location>
</feature>
<keyword evidence="2" id="KW-0964">Secreted</keyword>
<feature type="signal peptide" evidence="3">
    <location>
        <begin position="1"/>
        <end position="20"/>
    </location>
</feature>
<dbReference type="Pfam" id="PF00021">
    <property type="entry name" value="UPAR_LY6"/>
    <property type="match status" value="2"/>
</dbReference>
<keyword evidence="3" id="KW-0732">Signal</keyword>
<dbReference type="OrthoDB" id="9907178at2759"/>
<dbReference type="InParanoid" id="A0A6P8P6E1"/>
<dbReference type="PANTHER" id="PTHR20914">
    <property type="entry name" value="LY6/PLAUR DOMAIN-CONTAINING PROTEIN 8"/>
    <property type="match status" value="1"/>
</dbReference>
<comment type="subcellular location">
    <subcellularLocation>
        <location evidence="1">Secreted</location>
    </subcellularLocation>
</comment>
<dbReference type="KEGG" id="gsh:117345869"/>
<name>A0A6P8P6E1_GEOSA</name>
<evidence type="ECO:0000256" key="3">
    <source>
        <dbReference type="SAM" id="SignalP"/>
    </source>
</evidence>
<keyword evidence="6" id="KW-0593">Phospholipase A2 inhibitor</keyword>
<dbReference type="GeneID" id="117345869"/>
<dbReference type="PANTHER" id="PTHR20914:SF9">
    <property type="entry name" value="COILED, ISOFORM A"/>
    <property type="match status" value="1"/>
</dbReference>
<dbReference type="AlphaFoldDB" id="A0A6P8P6E1"/>
<dbReference type="SUPFAM" id="SSF57302">
    <property type="entry name" value="Snake toxin-like"/>
    <property type="match status" value="2"/>
</dbReference>
<dbReference type="GO" id="GO:0005576">
    <property type="term" value="C:extracellular region"/>
    <property type="evidence" value="ECO:0007669"/>
    <property type="project" value="UniProtKB-SubCell"/>
</dbReference>
<dbReference type="SMART" id="SM00134">
    <property type="entry name" value="LU"/>
    <property type="match status" value="2"/>
</dbReference>
<dbReference type="Gene3D" id="2.10.60.10">
    <property type="entry name" value="CD59"/>
    <property type="match status" value="2"/>
</dbReference>
<dbReference type="CDD" id="cd23572">
    <property type="entry name" value="TFP_LU_ECD_PINLYP_rpt2"/>
    <property type="match status" value="1"/>
</dbReference>
<dbReference type="RefSeq" id="XP_033771026.1">
    <property type="nucleotide sequence ID" value="XM_033915135.1"/>
</dbReference>
<feature type="domain" description="UPAR/Ly6" evidence="4">
    <location>
        <begin position="21"/>
        <end position="117"/>
    </location>
</feature>
<dbReference type="Proteomes" id="UP000515159">
    <property type="component" value="Chromosome 11"/>
</dbReference>
<dbReference type="InterPro" id="IPR045860">
    <property type="entry name" value="Snake_toxin-like_sf"/>
</dbReference>
<dbReference type="InterPro" id="IPR050918">
    <property type="entry name" value="CNF-like_PLA2_Inhibitor"/>
</dbReference>
<evidence type="ECO:0000313" key="5">
    <source>
        <dbReference type="Proteomes" id="UP000515159"/>
    </source>
</evidence>
<organism evidence="5 6">
    <name type="scientific">Geotrypetes seraphini</name>
    <name type="common">Gaboon caecilian</name>
    <name type="synonym">Caecilia seraphini</name>
    <dbReference type="NCBI Taxonomy" id="260995"/>
    <lineage>
        <taxon>Eukaryota</taxon>
        <taxon>Metazoa</taxon>
        <taxon>Chordata</taxon>
        <taxon>Craniata</taxon>
        <taxon>Vertebrata</taxon>
        <taxon>Euteleostomi</taxon>
        <taxon>Amphibia</taxon>
        <taxon>Gymnophiona</taxon>
        <taxon>Geotrypetes</taxon>
    </lineage>
</organism>